<dbReference type="SUPFAM" id="SSF54695">
    <property type="entry name" value="POZ domain"/>
    <property type="match status" value="1"/>
</dbReference>
<dbReference type="InterPro" id="IPR011333">
    <property type="entry name" value="SKP1/BTB/POZ_sf"/>
</dbReference>
<sequence>MEDQTNNEVIEAVEKGLEKMENEGVLNGSDFTKPWRSSDDVIFLVDDQRFYVHRWVLAMWSPVFERMFTSNFSERKETEISFPNKASAEFKEILVMVYSCAESPAVTNGNCFFLQPLLLLLHKLAHEYQIDCALRKCEHFLWNASYSVVAGCLHIKDLFPFFEMKQFKDEKEQILSLLIVGQEYQLERVVAACVHLASYFTLKALKQDYVELCDLITKENYCRILERMIERLEDSFFVF</sequence>
<protein>
    <recommendedName>
        <fullName evidence="1">BTB domain-containing protein</fullName>
    </recommendedName>
</protein>
<keyword evidence="3" id="KW-1185">Reference proteome</keyword>
<dbReference type="CDD" id="cd18186">
    <property type="entry name" value="BTB_POZ_ZBTB_KLHL-like"/>
    <property type="match status" value="1"/>
</dbReference>
<dbReference type="EMBL" id="CALNXK010000018">
    <property type="protein sequence ID" value="CAH3105927.1"/>
    <property type="molecule type" value="Genomic_DNA"/>
</dbReference>
<dbReference type="SMART" id="SM00225">
    <property type="entry name" value="BTB"/>
    <property type="match status" value="1"/>
</dbReference>
<dbReference type="Proteomes" id="UP001159405">
    <property type="component" value="Unassembled WGS sequence"/>
</dbReference>
<dbReference type="PANTHER" id="PTHR22743:SF165">
    <property type="entry name" value="BTB AND MATH DOMAIN CONTAINING-RELATED"/>
    <property type="match status" value="1"/>
</dbReference>
<feature type="domain" description="BTB" evidence="1">
    <location>
        <begin position="39"/>
        <end position="99"/>
    </location>
</feature>
<dbReference type="Pfam" id="PF00651">
    <property type="entry name" value="BTB"/>
    <property type="match status" value="1"/>
</dbReference>
<dbReference type="InterPro" id="IPR000210">
    <property type="entry name" value="BTB/POZ_dom"/>
</dbReference>
<accession>A0ABN8NJA2</accession>
<dbReference type="InterPro" id="IPR052664">
    <property type="entry name" value="BTB-MATH_domain_protein"/>
</dbReference>
<comment type="caution">
    <text evidence="2">The sequence shown here is derived from an EMBL/GenBank/DDBJ whole genome shotgun (WGS) entry which is preliminary data.</text>
</comment>
<evidence type="ECO:0000259" key="1">
    <source>
        <dbReference type="PROSITE" id="PS50097"/>
    </source>
</evidence>
<dbReference type="PROSITE" id="PS50097">
    <property type="entry name" value="BTB"/>
    <property type="match status" value="1"/>
</dbReference>
<reference evidence="2 3" key="1">
    <citation type="submission" date="2022-05" db="EMBL/GenBank/DDBJ databases">
        <authorList>
            <consortium name="Genoscope - CEA"/>
            <person name="William W."/>
        </authorList>
    </citation>
    <scope>NUCLEOTIDE SEQUENCE [LARGE SCALE GENOMIC DNA]</scope>
</reference>
<dbReference type="PANTHER" id="PTHR22743">
    <property type="entry name" value="MEPRIN/TRAF-LIKE MATH FAMILY-C.ELEGANS"/>
    <property type="match status" value="1"/>
</dbReference>
<evidence type="ECO:0000313" key="3">
    <source>
        <dbReference type="Proteomes" id="UP001159405"/>
    </source>
</evidence>
<organism evidence="2 3">
    <name type="scientific">Porites lobata</name>
    <dbReference type="NCBI Taxonomy" id="104759"/>
    <lineage>
        <taxon>Eukaryota</taxon>
        <taxon>Metazoa</taxon>
        <taxon>Cnidaria</taxon>
        <taxon>Anthozoa</taxon>
        <taxon>Hexacorallia</taxon>
        <taxon>Scleractinia</taxon>
        <taxon>Fungiina</taxon>
        <taxon>Poritidae</taxon>
        <taxon>Porites</taxon>
    </lineage>
</organism>
<dbReference type="Gene3D" id="3.30.710.10">
    <property type="entry name" value="Potassium Channel Kv1.1, Chain A"/>
    <property type="match status" value="1"/>
</dbReference>
<evidence type="ECO:0000313" key="2">
    <source>
        <dbReference type="EMBL" id="CAH3105927.1"/>
    </source>
</evidence>
<proteinExistence type="predicted"/>
<gene>
    <name evidence="2" type="ORF">PLOB_00013913</name>
</gene>
<name>A0ABN8NJA2_9CNID</name>